<evidence type="ECO:0000313" key="7">
    <source>
        <dbReference type="EMBL" id="KAI0516261.1"/>
    </source>
</evidence>
<dbReference type="AlphaFoldDB" id="A0A8T3BM27"/>
<comment type="catalytic activity">
    <reaction evidence="1">
        <text>a (3Z)-enoyl-CoA = a 4-saturated (2E)-enoyl-CoA</text>
        <dbReference type="Rhea" id="RHEA:45900"/>
        <dbReference type="ChEBI" id="CHEBI:85097"/>
        <dbReference type="ChEBI" id="CHEBI:85489"/>
        <dbReference type="EC" id="5.3.3.8"/>
    </reaction>
</comment>
<sequence length="254" mass="27356">MCSLERRGRVFILTLTGDGEHCLSPDTISSIRNALSRAKSESAASGGLGFALVTAAEGRFFSNGFDLAWARSGGSDSVARERLQSMGYLFRPLVADLLSLPMPTIAAVTGHAAAAGFMLAICHDYVEMRADRGFIYMSEIDVGIPFAPYTMALLRSKIPDPKVFREIVLEGKKIGATEAVAKGIIDRAHGSAKEAVEAAVRRAEELAARNWIGEIYCSIRKGSLPEICSALGFPPETDEDRVKLLSLSKSKSKL</sequence>
<keyword evidence="6" id="KW-0443">Lipid metabolism</keyword>
<organism evidence="7 8">
    <name type="scientific">Dendrobium nobile</name>
    <name type="common">Orchid</name>
    <dbReference type="NCBI Taxonomy" id="94219"/>
    <lineage>
        <taxon>Eukaryota</taxon>
        <taxon>Viridiplantae</taxon>
        <taxon>Streptophyta</taxon>
        <taxon>Embryophyta</taxon>
        <taxon>Tracheophyta</taxon>
        <taxon>Spermatophyta</taxon>
        <taxon>Magnoliopsida</taxon>
        <taxon>Liliopsida</taxon>
        <taxon>Asparagales</taxon>
        <taxon>Orchidaceae</taxon>
        <taxon>Epidendroideae</taxon>
        <taxon>Malaxideae</taxon>
        <taxon>Dendrobiinae</taxon>
        <taxon>Dendrobium</taxon>
    </lineage>
</organism>
<dbReference type="SMR" id="A0A8T3BM27"/>
<gene>
    <name evidence="7" type="ORF">KFK09_008933</name>
</gene>
<protein>
    <recommendedName>
        <fullName evidence="5">Delta(3)-Delta(2)-enoyl-CoA isomerase</fullName>
        <ecNumber evidence="5">5.3.3.8</ecNumber>
    </recommendedName>
</protein>
<dbReference type="SUPFAM" id="SSF52096">
    <property type="entry name" value="ClpP/crotonase"/>
    <property type="match status" value="1"/>
</dbReference>
<dbReference type="Proteomes" id="UP000829196">
    <property type="component" value="Unassembled WGS sequence"/>
</dbReference>
<dbReference type="EC" id="5.3.3.8" evidence="5"/>
<accession>A0A8T3BM27</accession>
<evidence type="ECO:0000256" key="2">
    <source>
        <dbReference type="ARBA" id="ARBA00000765"/>
    </source>
</evidence>
<dbReference type="PANTHER" id="PTHR11941">
    <property type="entry name" value="ENOYL-COA HYDRATASE-RELATED"/>
    <property type="match status" value="1"/>
</dbReference>
<dbReference type="EMBL" id="JAGYWB010000007">
    <property type="protein sequence ID" value="KAI0516261.1"/>
    <property type="molecule type" value="Genomic_DNA"/>
</dbReference>
<evidence type="ECO:0000256" key="3">
    <source>
        <dbReference type="ARBA" id="ARBA00005005"/>
    </source>
</evidence>
<dbReference type="GO" id="GO:0006635">
    <property type="term" value="P:fatty acid beta-oxidation"/>
    <property type="evidence" value="ECO:0007669"/>
    <property type="project" value="TreeGrafter"/>
</dbReference>
<evidence type="ECO:0000313" key="8">
    <source>
        <dbReference type="Proteomes" id="UP000829196"/>
    </source>
</evidence>
<dbReference type="GO" id="GO:0005777">
    <property type="term" value="C:peroxisome"/>
    <property type="evidence" value="ECO:0007669"/>
    <property type="project" value="TreeGrafter"/>
</dbReference>
<comment type="catalytic activity">
    <reaction evidence="2">
        <text>a (3E)-enoyl-CoA = a 4-saturated (2E)-enoyl-CoA</text>
        <dbReference type="Rhea" id="RHEA:45228"/>
        <dbReference type="ChEBI" id="CHEBI:58521"/>
        <dbReference type="ChEBI" id="CHEBI:85097"/>
        <dbReference type="EC" id="5.3.3.8"/>
    </reaction>
</comment>
<dbReference type="GO" id="GO:0004165">
    <property type="term" value="F:delta(3)-delta(2)-enoyl-CoA isomerase activity"/>
    <property type="evidence" value="ECO:0007669"/>
    <property type="project" value="UniProtKB-EC"/>
</dbReference>
<dbReference type="InterPro" id="IPR029045">
    <property type="entry name" value="ClpP/crotonase-like_dom_sf"/>
</dbReference>
<dbReference type="Pfam" id="PF00378">
    <property type="entry name" value="ECH_1"/>
    <property type="match status" value="1"/>
</dbReference>
<keyword evidence="8" id="KW-1185">Reference proteome</keyword>
<dbReference type="CDD" id="cd06558">
    <property type="entry name" value="crotonase-like"/>
    <property type="match status" value="1"/>
</dbReference>
<comment type="pathway">
    <text evidence="3">Lipid metabolism; fatty acid beta-oxidation.</text>
</comment>
<comment type="caution">
    <text evidence="7">The sequence shown here is derived from an EMBL/GenBank/DDBJ whole genome shotgun (WGS) entry which is preliminary data.</text>
</comment>
<dbReference type="OrthoDB" id="410701at2759"/>
<evidence type="ECO:0000256" key="6">
    <source>
        <dbReference type="ARBA" id="ARBA00023098"/>
    </source>
</evidence>
<dbReference type="PANTHER" id="PTHR11941:SF75">
    <property type="entry name" value="ENOYL-COA HYDRATASE_ISOMERASE FAMILY PROTEIN"/>
    <property type="match status" value="1"/>
</dbReference>
<dbReference type="InterPro" id="IPR001753">
    <property type="entry name" value="Enoyl-CoA_hydra/iso"/>
</dbReference>
<evidence type="ECO:0000256" key="4">
    <source>
        <dbReference type="ARBA" id="ARBA00005254"/>
    </source>
</evidence>
<dbReference type="Gene3D" id="3.90.226.10">
    <property type="entry name" value="2-enoyl-CoA Hydratase, Chain A, domain 1"/>
    <property type="match status" value="1"/>
</dbReference>
<dbReference type="FunFam" id="3.90.226.10:FF:000049">
    <property type="entry name" value="Enoyl-CoA delta isomerase 3"/>
    <property type="match status" value="1"/>
</dbReference>
<name>A0A8T3BM27_DENNO</name>
<evidence type="ECO:0000256" key="5">
    <source>
        <dbReference type="ARBA" id="ARBA00012064"/>
    </source>
</evidence>
<proteinExistence type="inferred from homology"/>
<comment type="similarity">
    <text evidence="4">Belongs to the enoyl-CoA hydratase/isomerase family.</text>
</comment>
<evidence type="ECO:0000256" key="1">
    <source>
        <dbReference type="ARBA" id="ARBA00000452"/>
    </source>
</evidence>
<reference evidence="7" key="1">
    <citation type="journal article" date="2022" name="Front. Genet.">
        <title>Chromosome-Scale Assembly of the Dendrobium nobile Genome Provides Insights Into the Molecular Mechanism of the Biosynthesis of the Medicinal Active Ingredient of Dendrobium.</title>
        <authorList>
            <person name="Xu Q."/>
            <person name="Niu S.-C."/>
            <person name="Li K.-L."/>
            <person name="Zheng P.-J."/>
            <person name="Zhang X.-J."/>
            <person name="Jia Y."/>
            <person name="Liu Y."/>
            <person name="Niu Y.-X."/>
            <person name="Yu L.-H."/>
            <person name="Chen D.-F."/>
            <person name="Zhang G.-Q."/>
        </authorList>
    </citation>
    <scope>NUCLEOTIDE SEQUENCE</scope>
    <source>
        <tissue evidence="7">Leaf</tissue>
    </source>
</reference>